<dbReference type="EMBL" id="LJJB01000007">
    <property type="protein sequence ID" value="KQL49198.1"/>
    <property type="molecule type" value="Genomic_DNA"/>
</dbReference>
<accession>A0ABR5NCC6</accession>
<gene>
    <name evidence="2" type="ORF">AN963_05350</name>
</gene>
<protein>
    <recommendedName>
        <fullName evidence="4">DUF2759 domain-containing protein</fullName>
    </recommendedName>
</protein>
<comment type="caution">
    <text evidence="2">The sequence shown here is derived from an EMBL/GenBank/DDBJ whole genome shotgun (WGS) entry which is preliminary data.</text>
</comment>
<sequence>MKVILFDFLMFIFTFFIAWGCISSFKAKNKFAIGFGVVSLVVFLFADGLIIYYATKAAA</sequence>
<keyword evidence="1" id="KW-0472">Membrane</keyword>
<reference evidence="2 3" key="1">
    <citation type="submission" date="2015-09" db="EMBL/GenBank/DDBJ databases">
        <title>Genome sequencing project for genomic taxonomy and phylogenomics of Bacillus-like bacteria.</title>
        <authorList>
            <person name="Liu B."/>
            <person name="Wang J."/>
            <person name="Zhu Y."/>
            <person name="Liu G."/>
            <person name="Chen Q."/>
            <person name="Chen Z."/>
            <person name="Lan J."/>
            <person name="Che J."/>
            <person name="Ge C."/>
            <person name="Shi H."/>
            <person name="Pan Z."/>
            <person name="Liu X."/>
        </authorList>
    </citation>
    <scope>NUCLEOTIDE SEQUENCE [LARGE SCALE GENOMIC DNA]</scope>
    <source>
        <strain evidence="2 3">DSM 8552</strain>
    </source>
</reference>
<organism evidence="2 3">
    <name type="scientific">Brevibacillus choshinensis</name>
    <dbReference type="NCBI Taxonomy" id="54911"/>
    <lineage>
        <taxon>Bacteria</taxon>
        <taxon>Bacillati</taxon>
        <taxon>Bacillota</taxon>
        <taxon>Bacilli</taxon>
        <taxon>Bacillales</taxon>
        <taxon>Paenibacillaceae</taxon>
        <taxon>Brevibacillus</taxon>
    </lineage>
</organism>
<evidence type="ECO:0000313" key="3">
    <source>
        <dbReference type="Proteomes" id="UP000051063"/>
    </source>
</evidence>
<name>A0ABR5NCC6_BRECH</name>
<keyword evidence="3" id="KW-1185">Reference proteome</keyword>
<dbReference type="InterPro" id="IPR024490">
    <property type="entry name" value="DUF2759"/>
</dbReference>
<feature type="transmembrane region" description="Helical" evidence="1">
    <location>
        <begin position="31"/>
        <end position="54"/>
    </location>
</feature>
<dbReference type="Pfam" id="PF10958">
    <property type="entry name" value="DUF2759"/>
    <property type="match status" value="1"/>
</dbReference>
<evidence type="ECO:0000313" key="2">
    <source>
        <dbReference type="EMBL" id="KQL49198.1"/>
    </source>
</evidence>
<proteinExistence type="predicted"/>
<dbReference type="RefSeq" id="WP_055743495.1">
    <property type="nucleotide sequence ID" value="NZ_JARTHT010000002.1"/>
</dbReference>
<feature type="transmembrane region" description="Helical" evidence="1">
    <location>
        <begin position="5"/>
        <end position="25"/>
    </location>
</feature>
<keyword evidence="1" id="KW-0812">Transmembrane</keyword>
<dbReference type="Proteomes" id="UP000051063">
    <property type="component" value="Unassembled WGS sequence"/>
</dbReference>
<keyword evidence="1" id="KW-1133">Transmembrane helix</keyword>
<evidence type="ECO:0008006" key="4">
    <source>
        <dbReference type="Google" id="ProtNLM"/>
    </source>
</evidence>
<evidence type="ECO:0000256" key="1">
    <source>
        <dbReference type="SAM" id="Phobius"/>
    </source>
</evidence>